<dbReference type="Gene3D" id="3.40.50.2000">
    <property type="entry name" value="Glycogen Phosphorylase B"/>
    <property type="match status" value="2"/>
</dbReference>
<dbReference type="EMBL" id="WBMT01000012">
    <property type="protein sequence ID" value="KAB2346162.1"/>
    <property type="molecule type" value="Genomic_DNA"/>
</dbReference>
<evidence type="ECO:0000259" key="4">
    <source>
        <dbReference type="Pfam" id="PF21036"/>
    </source>
</evidence>
<dbReference type="InterPro" id="IPR048284">
    <property type="entry name" value="EryCIII-like_N"/>
</dbReference>
<evidence type="ECO:0000313" key="6">
    <source>
        <dbReference type="Proteomes" id="UP000468735"/>
    </source>
</evidence>
<evidence type="ECO:0000259" key="3">
    <source>
        <dbReference type="Pfam" id="PF06722"/>
    </source>
</evidence>
<comment type="caution">
    <text evidence="5">The sequence shown here is derived from an EMBL/GenBank/DDBJ whole genome shotgun (WGS) entry which is preliminary data.</text>
</comment>
<dbReference type="InterPro" id="IPR010610">
    <property type="entry name" value="EryCIII-like_C"/>
</dbReference>
<dbReference type="AlphaFoldDB" id="A0A6H9YSE6"/>
<proteinExistence type="predicted"/>
<sequence>MRVLITASPIPDHLHNLVPLAWAARTAGHEVCVAGRPELAEVTKNSGLTSVSVPAGEGSSGIPDLSEGDPAALAAYVAAIDPVLVDGLVEYGRAWKPDLVLWDARSHAGALLARTVGAAHVRVLAEPDHLARFPDPGPLAARLAELAGDHEHGDDLLFGQATIDPLPEWLRVPSGLDRRPMRHVPHHGQTVIPSWLRRTPRRPRVCLVPGPDQPVAEVLGALADLNVEVIAELPADRVPAGVDLPDNVRIFDSLPLDPLLPSCAVIVHDGRISTLNAAVVHGVPQLVTGGSSWVTERLEEQSAGLAGTAGTLAGDLARLLDDPALRDGAERAQKEMLSAPSPHDIVPGLEKLAARR</sequence>
<dbReference type="GO" id="GO:0016758">
    <property type="term" value="F:hexosyltransferase activity"/>
    <property type="evidence" value="ECO:0007669"/>
    <property type="project" value="UniProtKB-ARBA"/>
</dbReference>
<dbReference type="OrthoDB" id="5488434at2"/>
<dbReference type="Pfam" id="PF06722">
    <property type="entry name" value="EryCIII-like_C"/>
    <property type="match status" value="1"/>
</dbReference>
<name>A0A6H9YSE6_9ACTN</name>
<feature type="domain" description="Erythromycin biosynthesis protein CIII-like N-terminal" evidence="4">
    <location>
        <begin position="81"/>
        <end position="209"/>
    </location>
</feature>
<keyword evidence="1" id="KW-0808">Transferase</keyword>
<accession>A0A6H9YSE6</accession>
<gene>
    <name evidence="5" type="ORF">F8566_26095</name>
</gene>
<keyword evidence="6" id="KW-1185">Reference proteome</keyword>
<evidence type="ECO:0000256" key="1">
    <source>
        <dbReference type="ARBA" id="ARBA00022679"/>
    </source>
</evidence>
<dbReference type="RefSeq" id="WP_151564340.1">
    <property type="nucleotide sequence ID" value="NZ_WBMT01000012.1"/>
</dbReference>
<feature type="domain" description="Erythromycin biosynthesis protein CIII-like C-terminal" evidence="3">
    <location>
        <begin position="217"/>
        <end position="352"/>
    </location>
</feature>
<protein>
    <submittedName>
        <fullName evidence="5">DUF1205 domain-containing protein</fullName>
    </submittedName>
</protein>
<reference evidence="5 6" key="1">
    <citation type="submission" date="2019-09" db="EMBL/GenBank/DDBJ databases">
        <title>Actinomadura physcomitrii sp. nov., a novel actinomycete isolated from moss [Physcomitrium sphaericum (Ludw) Fuernr].</title>
        <authorList>
            <person name="Zhuang X."/>
            <person name="Liu C."/>
        </authorList>
    </citation>
    <scope>NUCLEOTIDE SEQUENCE [LARGE SCALE GENOMIC DNA]</scope>
    <source>
        <strain evidence="5 6">HMC1</strain>
    </source>
</reference>
<feature type="region of interest" description="Disordered" evidence="2">
    <location>
        <begin position="329"/>
        <end position="348"/>
    </location>
</feature>
<dbReference type="Pfam" id="PF21036">
    <property type="entry name" value="EryCIII-like_N"/>
    <property type="match status" value="1"/>
</dbReference>
<organism evidence="5 6">
    <name type="scientific">Actinomadura rudentiformis</name>
    <dbReference type="NCBI Taxonomy" id="359158"/>
    <lineage>
        <taxon>Bacteria</taxon>
        <taxon>Bacillati</taxon>
        <taxon>Actinomycetota</taxon>
        <taxon>Actinomycetes</taxon>
        <taxon>Streptosporangiales</taxon>
        <taxon>Thermomonosporaceae</taxon>
        <taxon>Actinomadura</taxon>
    </lineage>
</organism>
<dbReference type="InterPro" id="IPR002213">
    <property type="entry name" value="UDP_glucos_trans"/>
</dbReference>
<dbReference type="SUPFAM" id="SSF53756">
    <property type="entry name" value="UDP-Glycosyltransferase/glycogen phosphorylase"/>
    <property type="match status" value="1"/>
</dbReference>
<dbReference type="Proteomes" id="UP000468735">
    <property type="component" value="Unassembled WGS sequence"/>
</dbReference>
<evidence type="ECO:0000256" key="2">
    <source>
        <dbReference type="SAM" id="MobiDB-lite"/>
    </source>
</evidence>
<dbReference type="GO" id="GO:0008194">
    <property type="term" value="F:UDP-glycosyltransferase activity"/>
    <property type="evidence" value="ECO:0007669"/>
    <property type="project" value="InterPro"/>
</dbReference>
<dbReference type="CDD" id="cd03784">
    <property type="entry name" value="GT1_Gtf-like"/>
    <property type="match status" value="1"/>
</dbReference>
<evidence type="ECO:0000313" key="5">
    <source>
        <dbReference type="EMBL" id="KAB2346162.1"/>
    </source>
</evidence>